<dbReference type="InterPro" id="IPR010296">
    <property type="entry name" value="DUF899_thioredox"/>
</dbReference>
<dbReference type="CDD" id="cd06587">
    <property type="entry name" value="VOC"/>
    <property type="match status" value="1"/>
</dbReference>
<dbReference type="Pfam" id="PF05988">
    <property type="entry name" value="DUF899"/>
    <property type="match status" value="1"/>
</dbReference>
<dbReference type="Proteomes" id="UP000784880">
    <property type="component" value="Unassembled WGS sequence"/>
</dbReference>
<protein>
    <submittedName>
        <fullName evidence="2">DUF899 family protein</fullName>
    </submittedName>
</protein>
<comment type="caution">
    <text evidence="2">The sequence shown here is derived from an EMBL/GenBank/DDBJ whole genome shotgun (WGS) entry which is preliminary data.</text>
</comment>
<evidence type="ECO:0000313" key="2">
    <source>
        <dbReference type="EMBL" id="MBU9711779.1"/>
    </source>
</evidence>
<dbReference type="RefSeq" id="WP_217065829.1">
    <property type="nucleotide sequence ID" value="NZ_JAHQCS010000084.1"/>
</dbReference>
<proteinExistence type="predicted"/>
<evidence type="ECO:0000259" key="1">
    <source>
        <dbReference type="PROSITE" id="PS51819"/>
    </source>
</evidence>
<accession>A0ABS6JDN4</accession>
<name>A0ABS6JDN4_9BACI</name>
<dbReference type="PROSITE" id="PS51819">
    <property type="entry name" value="VOC"/>
    <property type="match status" value="1"/>
</dbReference>
<evidence type="ECO:0000313" key="3">
    <source>
        <dbReference type="Proteomes" id="UP000784880"/>
    </source>
</evidence>
<dbReference type="InterPro" id="IPR004360">
    <property type="entry name" value="Glyas_Fos-R_dOase_dom"/>
</dbReference>
<organism evidence="2 3">
    <name type="scientific">Evansella tamaricis</name>
    <dbReference type="NCBI Taxonomy" id="2069301"/>
    <lineage>
        <taxon>Bacteria</taxon>
        <taxon>Bacillati</taxon>
        <taxon>Bacillota</taxon>
        <taxon>Bacilli</taxon>
        <taxon>Bacillales</taxon>
        <taxon>Bacillaceae</taxon>
        <taxon>Evansella</taxon>
    </lineage>
</organism>
<gene>
    <name evidence="2" type="ORF">KS419_08525</name>
</gene>
<dbReference type="Pfam" id="PF00903">
    <property type="entry name" value="Glyoxalase"/>
    <property type="match status" value="1"/>
</dbReference>
<reference evidence="2 3" key="1">
    <citation type="submission" date="2021-06" db="EMBL/GenBank/DDBJ databases">
        <title>Bacillus sp. RD4P76, an endophyte from a halophyte.</title>
        <authorList>
            <person name="Sun J.-Q."/>
        </authorList>
    </citation>
    <scope>NUCLEOTIDE SEQUENCE [LARGE SCALE GENOMIC DNA]</scope>
    <source>
        <strain evidence="2 3">CGMCC 1.15917</strain>
    </source>
</reference>
<sequence>MNPLELTEQINQLEQVIIKKKAQLAKLRKQVEGVPVSNYVFTRSNGNTIRLTDLFDDKDELLVIHNMGKNCPYCTLWADGFNSLYHHIIEKAAFVLSSPDDPATQDDVAAERGWQFPMVSTANNTFKEDFGFKKKDEYYPGVSVFTKGKDGQVFHHSKTLFGPGDDFCVLTSLFDLLPSGSEFFHPKRKINKNSSFQLTNNVAVQVKDYANAITFYNKIIGMRLDSTTPVESKFSINGRNFYIENADANVGEGKVFFEFAVDDFAAAKKLLVQEGCTITKEYHEKSVMLKDPYGLRYHLFEST</sequence>
<dbReference type="EMBL" id="JAHQCS010000084">
    <property type="protein sequence ID" value="MBU9711779.1"/>
    <property type="molecule type" value="Genomic_DNA"/>
</dbReference>
<keyword evidence="3" id="KW-1185">Reference proteome</keyword>
<dbReference type="InterPro" id="IPR037523">
    <property type="entry name" value="VOC_core"/>
</dbReference>
<feature type="domain" description="VOC" evidence="1">
    <location>
        <begin position="198"/>
        <end position="303"/>
    </location>
</feature>